<dbReference type="FunFam" id="3.30.160.60:FF:004307">
    <property type="match status" value="1"/>
</dbReference>
<evidence type="ECO:0000256" key="1">
    <source>
        <dbReference type="ARBA" id="ARBA00004123"/>
    </source>
</evidence>
<dbReference type="GO" id="GO:0000981">
    <property type="term" value="F:DNA-binding transcription factor activity, RNA polymerase II-specific"/>
    <property type="evidence" value="ECO:0007669"/>
    <property type="project" value="TreeGrafter"/>
</dbReference>
<feature type="domain" description="C2H2-type" evidence="12">
    <location>
        <begin position="564"/>
        <end position="591"/>
    </location>
</feature>
<organism evidence="13 14">
    <name type="scientific">Candida glabrata</name>
    <name type="common">Yeast</name>
    <name type="synonym">Torulopsis glabrata</name>
    <dbReference type="NCBI Taxonomy" id="5478"/>
    <lineage>
        <taxon>Eukaryota</taxon>
        <taxon>Fungi</taxon>
        <taxon>Dikarya</taxon>
        <taxon>Ascomycota</taxon>
        <taxon>Saccharomycotina</taxon>
        <taxon>Saccharomycetes</taxon>
        <taxon>Saccharomycetales</taxon>
        <taxon>Saccharomycetaceae</taxon>
        <taxon>Nakaseomyces</taxon>
    </lineage>
</organism>
<comment type="similarity">
    <text evidence="2">Belongs to the krueppel C2H2-type zinc-finger protein family.</text>
</comment>
<keyword evidence="10" id="KW-0539">Nucleus</keyword>
<keyword evidence="8" id="KW-0238">DNA-binding</keyword>
<feature type="domain" description="C2H2-type" evidence="12">
    <location>
        <begin position="535"/>
        <end position="563"/>
    </location>
</feature>
<dbReference type="Pfam" id="PF00096">
    <property type="entry name" value="zf-C2H2"/>
    <property type="match status" value="2"/>
</dbReference>
<feature type="region of interest" description="Disordered" evidence="11">
    <location>
        <begin position="191"/>
        <end position="210"/>
    </location>
</feature>
<accession>A0A0W0CZP8</accession>
<feature type="compositionally biased region" description="Low complexity" evidence="11">
    <location>
        <begin position="512"/>
        <end position="525"/>
    </location>
</feature>
<keyword evidence="9" id="KW-0804">Transcription</keyword>
<feature type="region of interest" description="Disordered" evidence="11">
    <location>
        <begin position="497"/>
        <end position="525"/>
    </location>
</feature>
<keyword evidence="4" id="KW-0677">Repeat</keyword>
<feature type="compositionally biased region" description="Low complexity" evidence="11">
    <location>
        <begin position="83"/>
        <end position="101"/>
    </location>
</feature>
<reference evidence="13 14" key="1">
    <citation type="submission" date="2015-10" db="EMBL/GenBank/DDBJ databases">
        <title>Draft genomes sequences of Candida glabrata isolates 1A, 1B, 2A, 2B, 3A and 3B.</title>
        <authorList>
            <person name="Haavelsrud O.E."/>
            <person name="Gaustad P."/>
        </authorList>
    </citation>
    <scope>NUCLEOTIDE SEQUENCE [LARGE SCALE GENOMIC DNA]</scope>
    <source>
        <strain evidence="13">910700640</strain>
    </source>
</reference>
<evidence type="ECO:0000313" key="14">
    <source>
        <dbReference type="Proteomes" id="UP000054886"/>
    </source>
</evidence>
<dbReference type="InterPro" id="IPR013087">
    <property type="entry name" value="Znf_C2H2_type"/>
</dbReference>
<evidence type="ECO:0000256" key="9">
    <source>
        <dbReference type="ARBA" id="ARBA00023163"/>
    </source>
</evidence>
<proteinExistence type="inferred from homology"/>
<dbReference type="GO" id="GO:0005634">
    <property type="term" value="C:nucleus"/>
    <property type="evidence" value="ECO:0007669"/>
    <property type="project" value="UniProtKB-SubCell"/>
</dbReference>
<dbReference type="VEuPathDB" id="FungiDB:CAGL0F05995g"/>
<dbReference type="VEuPathDB" id="FungiDB:GWK60_F05599"/>
<keyword evidence="6" id="KW-0862">Zinc</keyword>
<dbReference type="GO" id="GO:0008270">
    <property type="term" value="F:zinc ion binding"/>
    <property type="evidence" value="ECO:0007669"/>
    <property type="project" value="UniProtKB-KW"/>
</dbReference>
<dbReference type="FunFam" id="3.30.160.60:FF:001156">
    <property type="entry name" value="Zinc finger protein 407"/>
    <property type="match status" value="1"/>
</dbReference>
<dbReference type="GO" id="GO:0043565">
    <property type="term" value="F:sequence-specific DNA binding"/>
    <property type="evidence" value="ECO:0007669"/>
    <property type="project" value="TreeGrafter"/>
</dbReference>
<keyword evidence="5" id="KW-0863">Zinc-finger</keyword>
<evidence type="ECO:0000256" key="8">
    <source>
        <dbReference type="ARBA" id="ARBA00023125"/>
    </source>
</evidence>
<dbReference type="SMART" id="SM00355">
    <property type="entry name" value="ZnF_C2H2"/>
    <property type="match status" value="2"/>
</dbReference>
<name>A0A0W0CZP8_CANGB</name>
<comment type="subcellular location">
    <subcellularLocation>
        <location evidence="1">Nucleus</location>
    </subcellularLocation>
</comment>
<evidence type="ECO:0000256" key="7">
    <source>
        <dbReference type="ARBA" id="ARBA00023015"/>
    </source>
</evidence>
<feature type="compositionally biased region" description="Low complexity" evidence="11">
    <location>
        <begin position="467"/>
        <end position="484"/>
    </location>
</feature>
<evidence type="ECO:0000256" key="6">
    <source>
        <dbReference type="ARBA" id="ARBA00022833"/>
    </source>
</evidence>
<dbReference type="PANTHER" id="PTHR24408">
    <property type="entry name" value="ZINC FINGER PROTEIN"/>
    <property type="match status" value="1"/>
</dbReference>
<dbReference type="Gene3D" id="3.30.160.60">
    <property type="entry name" value="Classic Zinc Finger"/>
    <property type="match status" value="2"/>
</dbReference>
<evidence type="ECO:0000256" key="3">
    <source>
        <dbReference type="ARBA" id="ARBA00022723"/>
    </source>
</evidence>
<keyword evidence="3" id="KW-0479">Metal-binding</keyword>
<dbReference type="EMBL" id="LLZZ01000137">
    <property type="protein sequence ID" value="KTB00571.1"/>
    <property type="molecule type" value="Genomic_DNA"/>
</dbReference>
<dbReference type="Proteomes" id="UP000054886">
    <property type="component" value="Unassembled WGS sequence"/>
</dbReference>
<dbReference type="OrthoDB" id="654211at2759"/>
<dbReference type="SMR" id="A0A0W0CZP8"/>
<evidence type="ECO:0000256" key="10">
    <source>
        <dbReference type="ARBA" id="ARBA00023242"/>
    </source>
</evidence>
<gene>
    <name evidence="13" type="ORF">AO440_001352</name>
</gene>
<dbReference type="PROSITE" id="PS00028">
    <property type="entry name" value="ZINC_FINGER_C2H2_1"/>
    <property type="match status" value="2"/>
</dbReference>
<dbReference type="PANTHER" id="PTHR24408:SF58">
    <property type="entry name" value="TRANSCRIPTION FACTOR (TFIIIA), PUTATIVE (AFU_ORTHOLOGUE AFUA_1G05150)-RELATED"/>
    <property type="match status" value="1"/>
</dbReference>
<evidence type="ECO:0000256" key="2">
    <source>
        <dbReference type="ARBA" id="ARBA00006991"/>
    </source>
</evidence>
<protein>
    <submittedName>
        <fullName evidence="13">Zinc finger protein MSN4</fullName>
    </submittedName>
</protein>
<dbReference type="PROSITE" id="PS50157">
    <property type="entry name" value="ZINC_FINGER_C2H2_2"/>
    <property type="match status" value="2"/>
</dbReference>
<dbReference type="VEuPathDB" id="FungiDB:B1J91_F05995g"/>
<dbReference type="AlphaFoldDB" id="A0A0W0CZP8"/>
<evidence type="ECO:0000256" key="5">
    <source>
        <dbReference type="ARBA" id="ARBA00022771"/>
    </source>
</evidence>
<evidence type="ECO:0000256" key="11">
    <source>
        <dbReference type="SAM" id="MobiDB-lite"/>
    </source>
</evidence>
<evidence type="ECO:0000256" key="4">
    <source>
        <dbReference type="ARBA" id="ARBA00022737"/>
    </source>
</evidence>
<feature type="region of interest" description="Disordered" evidence="11">
    <location>
        <begin position="461"/>
        <end position="484"/>
    </location>
</feature>
<dbReference type="InterPro" id="IPR036236">
    <property type="entry name" value="Znf_C2H2_sf"/>
</dbReference>
<feature type="region of interest" description="Disordered" evidence="11">
    <location>
        <begin position="247"/>
        <end position="271"/>
    </location>
</feature>
<comment type="caution">
    <text evidence="13">The sequence shown here is derived from an EMBL/GenBank/DDBJ whole genome shotgun (WGS) entry which is preliminary data.</text>
</comment>
<evidence type="ECO:0000313" key="13">
    <source>
        <dbReference type="EMBL" id="KTB00571.1"/>
    </source>
</evidence>
<dbReference type="SUPFAM" id="SSF57667">
    <property type="entry name" value="beta-beta-alpha zinc fingers"/>
    <property type="match status" value="1"/>
</dbReference>
<dbReference type="VEuPathDB" id="FungiDB:GVI51_F05621"/>
<keyword evidence="7" id="KW-0805">Transcription regulation</keyword>
<evidence type="ECO:0000259" key="12">
    <source>
        <dbReference type="PROSITE" id="PS50157"/>
    </source>
</evidence>
<sequence length="597" mass="66277">MSVEQEPSSWSTQMENMFSLNIQDQNADVKYQSPLTPNYMSLDIYQGHKADIASNRGDANNDNGDDNEIASARGESNGRDTDNGINTNTTTTTNSSTVETNMTTTPATLDDFLMNFDSGATTATGKDKNPLVSDKPLGTHLQMNFVDSSSNGALPFSDQKGRRATIYNGFFESMHLDTMLDDYLSTELLLNEKPNGSNNNNDDDETVANERRHSEVVTGNTINLASARNSISHGVDFWNVDSHRKRGSNNGLHRDGHVNKSITRRATGGTEKHLTDDSLLLDSDISSHKIDNELSQILSDYNMNFKPGTEESPLKYNTADYYNFDGNSEDVSHSSAGQSHRPFMKNPHRASLPILSEATPPEYDLDIKKKQPDVSIFKDIPWESFNAEGADENDLSVANQNFYNPEIISSPKSPNDKFIKPTMILSDASLAEVEMMNNSIKSLNTSLDISIPPDVLNKDLKESWQNSQSRKSISGSSGRRRSSAALSMSNFNNNLHFNINASKSNPRRKSKPSISPNSSLLSSNIDKNNDIDKPFGCHLCSKAFKRSEHLKRHVRSVHSTDRPFSCHLCEKKFSRSDNLSQHIKTHKKSGSTSTTKE</sequence>
<dbReference type="VEuPathDB" id="FungiDB:GW608_F05599"/>
<feature type="region of interest" description="Disordered" evidence="11">
    <location>
        <begin position="53"/>
        <end position="101"/>
    </location>
</feature>
<feature type="region of interest" description="Disordered" evidence="11">
    <location>
        <begin position="578"/>
        <end position="597"/>
    </location>
</feature>